<feature type="chain" id="PRO_5040387620" evidence="2">
    <location>
        <begin position="29"/>
        <end position="372"/>
    </location>
</feature>
<name>A0A9P7B6X2_RHOMI</name>
<feature type="compositionally biased region" description="Acidic residues" evidence="1">
    <location>
        <begin position="312"/>
        <end position="338"/>
    </location>
</feature>
<evidence type="ECO:0000256" key="2">
    <source>
        <dbReference type="SAM" id="SignalP"/>
    </source>
</evidence>
<protein>
    <submittedName>
        <fullName evidence="3">Uncharacterized protein</fullName>
    </submittedName>
</protein>
<feature type="compositionally biased region" description="Basic and acidic residues" evidence="1">
    <location>
        <begin position="289"/>
        <end position="311"/>
    </location>
</feature>
<organism evidence="3 4">
    <name type="scientific">Rhodotorula mucilaginosa</name>
    <name type="common">Yeast</name>
    <name type="synonym">Rhodotorula rubra</name>
    <dbReference type="NCBI Taxonomy" id="5537"/>
    <lineage>
        <taxon>Eukaryota</taxon>
        <taxon>Fungi</taxon>
        <taxon>Dikarya</taxon>
        <taxon>Basidiomycota</taxon>
        <taxon>Pucciniomycotina</taxon>
        <taxon>Microbotryomycetes</taxon>
        <taxon>Sporidiobolales</taxon>
        <taxon>Sporidiobolaceae</taxon>
        <taxon>Rhodotorula</taxon>
    </lineage>
</organism>
<keyword evidence="2" id="KW-0732">Signal</keyword>
<dbReference type="OrthoDB" id="20229at2759"/>
<evidence type="ECO:0000256" key="1">
    <source>
        <dbReference type="SAM" id="MobiDB-lite"/>
    </source>
</evidence>
<accession>A0A9P7B6X2</accession>
<keyword evidence="4" id="KW-1185">Reference proteome</keyword>
<dbReference type="EMBL" id="PUHQ01000021">
    <property type="protein sequence ID" value="KAG0663237.1"/>
    <property type="molecule type" value="Genomic_DNA"/>
</dbReference>
<proteinExistence type="predicted"/>
<reference evidence="3 4" key="1">
    <citation type="submission" date="2020-11" db="EMBL/GenBank/DDBJ databases">
        <title>Kefir isolates.</title>
        <authorList>
            <person name="Marcisauskas S."/>
            <person name="Kim Y."/>
            <person name="Blasche S."/>
        </authorList>
    </citation>
    <scope>NUCLEOTIDE SEQUENCE [LARGE SCALE GENOMIC DNA]</scope>
    <source>
        <strain evidence="3 4">KR</strain>
    </source>
</reference>
<feature type="region of interest" description="Disordered" evidence="1">
    <location>
        <begin position="289"/>
        <end position="345"/>
    </location>
</feature>
<feature type="signal peptide" evidence="2">
    <location>
        <begin position="1"/>
        <end position="28"/>
    </location>
</feature>
<comment type="caution">
    <text evidence="3">The sequence shown here is derived from an EMBL/GenBank/DDBJ whole genome shotgun (WGS) entry which is preliminary data.</text>
</comment>
<dbReference type="Proteomes" id="UP000777482">
    <property type="component" value="Unassembled WGS sequence"/>
</dbReference>
<evidence type="ECO:0000313" key="4">
    <source>
        <dbReference type="Proteomes" id="UP000777482"/>
    </source>
</evidence>
<dbReference type="AlphaFoldDB" id="A0A9P7B6X2"/>
<evidence type="ECO:0000313" key="3">
    <source>
        <dbReference type="EMBL" id="KAG0663237.1"/>
    </source>
</evidence>
<sequence length="372" mass="41086">MQDAFRRLSHPHYVACSLLCLPFPLTLAVRLTAAHDLAPSFTTALLAAPVLLALAVAVRKPSDNIGQSVNPLAYESSSCRRDLTDSGPLGTESFCETTTFQLRLLNLFGFAFTRNQLGTGWRAVVGYFALWMGESLPSPLRTLSTEEFDTEVLLLPPAPSVGLGPDGPGNRSASAEAAPPKIVELPDESDKPAAPAAEEVDPSVRDKYHLVLFHADYSKKSRELQMTVSRLSNLYTSPTLSLDLLDPDLSPTTFYDLGLATGPTSLDLPLLRLYRRGKVVQQVPLSEPEARRVVKRRKQDERGRERKRDGIEDVESESGESEDDGVESDAESDDEREVEQERAMSRYRWDTSAAAIERVFKLRERSGLLQPS</sequence>
<gene>
    <name evidence="3" type="ORF">C6P46_002827</name>
</gene>